<keyword evidence="1" id="KW-0479">Metal-binding</keyword>
<keyword evidence="7" id="KW-1185">Reference proteome</keyword>
<evidence type="ECO:0000256" key="2">
    <source>
        <dbReference type="ARBA" id="ARBA00022771"/>
    </source>
</evidence>
<keyword evidence="2 4" id="KW-0863">Zinc-finger</keyword>
<dbReference type="SUPFAM" id="SSF144232">
    <property type="entry name" value="HIT/MYND zinc finger-like"/>
    <property type="match status" value="1"/>
</dbReference>
<evidence type="ECO:0000313" key="7">
    <source>
        <dbReference type="Proteomes" id="UP000815677"/>
    </source>
</evidence>
<name>A0ABQ0M100_MYCCL</name>
<feature type="domain" description="MYND-type" evidence="5">
    <location>
        <begin position="455"/>
        <end position="498"/>
    </location>
</feature>
<organism evidence="6 7">
    <name type="scientific">Mycena chlorophos</name>
    <name type="common">Agaric fungus</name>
    <name type="synonym">Agaricus chlorophos</name>
    <dbReference type="NCBI Taxonomy" id="658473"/>
    <lineage>
        <taxon>Eukaryota</taxon>
        <taxon>Fungi</taxon>
        <taxon>Dikarya</taxon>
        <taxon>Basidiomycota</taxon>
        <taxon>Agaricomycotina</taxon>
        <taxon>Agaricomycetes</taxon>
        <taxon>Agaricomycetidae</taxon>
        <taxon>Agaricales</taxon>
        <taxon>Marasmiineae</taxon>
        <taxon>Mycenaceae</taxon>
        <taxon>Mycena</taxon>
    </lineage>
</organism>
<evidence type="ECO:0000259" key="5">
    <source>
        <dbReference type="PROSITE" id="PS50865"/>
    </source>
</evidence>
<protein>
    <recommendedName>
        <fullName evidence="5">MYND-type domain-containing protein</fullName>
    </recommendedName>
</protein>
<evidence type="ECO:0000256" key="4">
    <source>
        <dbReference type="PROSITE-ProRule" id="PRU00134"/>
    </source>
</evidence>
<sequence>MHPLFSIHALDRLPISLRACAKRAANGSEIHKDTILISLKNRTIPSSQIRHLLPIFIADLRISRISTLREIDSWEEGRNSELLDGYIGDFITATEFLTDLCMRDISLPPAAWRELWDLLLPWGTFLCEFEQNIGSSVALPRFIGHPKQWQLCLFSSLLLLLEMTIRFKNFDDEKKNLRRHLLTSQDVFSCFAHIWSRLLDAWRLELTRDVALMARSIAFIIETSSVEFEGYTQFDKLVTGAGGAQELAATCAAHLELVLRDAQSPLLAKSWKKIMFAIPLITGSAKNAKSPYFYQFMCTMDQTGLVTRVTASFWALQHSQTPWGDPLIRDVPAACFGSLFQLLALLPYRAASQLVTALQQGLLDLLFVYDATDSSARNDTSVGILEKFIGKFLPGYAIFGSVVSQFRKSVAKMSQSRFHNQHVQDMWEELLDLYSSRGKTLDVVQTFLREFPRACAYIGCHNIYQKHQMQFCSGCQTALYCSRTCQKLDWRSGHRETCVHWRNMYTGMRQLFKHKMDLIFFEHLVYQAYLTCQLENTLVALKNSSDPQFCFPPMQIRVNKDSGTAQREQTLGLLSPEMCSALERYHTSGRSHAIIWAVECTDASDGQLQAKDVCGVLIIRFISGDLLSKLSDLVKNWSMTRAQQPDMDEEYLTIQIRKLVEDHGRCYF</sequence>
<dbReference type="EMBL" id="DF849371">
    <property type="protein sequence ID" value="GAT56948.1"/>
    <property type="molecule type" value="Genomic_DNA"/>
</dbReference>
<dbReference type="PROSITE" id="PS50865">
    <property type="entry name" value="ZF_MYND_2"/>
    <property type="match status" value="1"/>
</dbReference>
<dbReference type="Gene3D" id="6.10.140.2220">
    <property type="match status" value="1"/>
</dbReference>
<proteinExistence type="predicted"/>
<dbReference type="InterPro" id="IPR002893">
    <property type="entry name" value="Znf_MYND"/>
</dbReference>
<dbReference type="Pfam" id="PF01753">
    <property type="entry name" value="zf-MYND"/>
    <property type="match status" value="1"/>
</dbReference>
<evidence type="ECO:0000256" key="3">
    <source>
        <dbReference type="ARBA" id="ARBA00022833"/>
    </source>
</evidence>
<evidence type="ECO:0000256" key="1">
    <source>
        <dbReference type="ARBA" id="ARBA00022723"/>
    </source>
</evidence>
<gene>
    <name evidence="6" type="ORF">MCHLO_13538</name>
</gene>
<dbReference type="PROSITE" id="PS01360">
    <property type="entry name" value="ZF_MYND_1"/>
    <property type="match status" value="1"/>
</dbReference>
<evidence type="ECO:0000313" key="6">
    <source>
        <dbReference type="EMBL" id="GAT56948.1"/>
    </source>
</evidence>
<keyword evidence="3" id="KW-0862">Zinc</keyword>
<accession>A0ABQ0M100</accession>
<reference evidence="6" key="1">
    <citation type="submission" date="2014-09" db="EMBL/GenBank/DDBJ databases">
        <title>Genome sequence of the luminous mushroom Mycena chlorophos for searching fungal bioluminescence genes.</title>
        <authorList>
            <person name="Tanaka Y."/>
            <person name="Kasuga D."/>
            <person name="Oba Y."/>
            <person name="Hase S."/>
            <person name="Sato K."/>
            <person name="Oba Y."/>
            <person name="Sakakibara Y."/>
        </authorList>
    </citation>
    <scope>NUCLEOTIDE SEQUENCE</scope>
</reference>
<dbReference type="Proteomes" id="UP000815677">
    <property type="component" value="Unassembled WGS sequence"/>
</dbReference>